<dbReference type="InterPro" id="IPR015374">
    <property type="entry name" value="ChAPs"/>
</dbReference>
<dbReference type="InterPro" id="IPR011990">
    <property type="entry name" value="TPR-like_helical_dom_sf"/>
</dbReference>
<dbReference type="SUPFAM" id="SSF48452">
    <property type="entry name" value="TPR-like"/>
    <property type="match status" value="1"/>
</dbReference>
<dbReference type="Gene3D" id="1.25.40.10">
    <property type="entry name" value="Tetratricopeptide repeat domain"/>
    <property type="match status" value="2"/>
</dbReference>
<dbReference type="PANTHER" id="PTHR31975">
    <property type="entry name" value="BUD SITE SELECTION PROTEIN 7-RELATED"/>
    <property type="match status" value="1"/>
</dbReference>
<feature type="compositionally biased region" description="Basic and acidic residues" evidence="1">
    <location>
        <begin position="1"/>
        <end position="10"/>
    </location>
</feature>
<evidence type="ECO:0000313" key="3">
    <source>
        <dbReference type="Proteomes" id="UP000292447"/>
    </source>
</evidence>
<dbReference type="GO" id="GO:0034044">
    <property type="term" value="C:exomer complex"/>
    <property type="evidence" value="ECO:0007669"/>
    <property type="project" value="UniProtKB-ARBA"/>
</dbReference>
<accession>A0A4P6XTK8</accession>
<reference evidence="3" key="1">
    <citation type="submission" date="2019-03" db="EMBL/GenBank/DDBJ databases">
        <title>Snf2 controls pulcherriminic acid biosynthesis and connects pigmentation and antifungal activity of the yeast Metschnikowia pulcherrima.</title>
        <authorList>
            <person name="Gore-Lloyd D."/>
            <person name="Sumann I."/>
            <person name="Brachmann A.O."/>
            <person name="Schneeberger K."/>
            <person name="Ortiz-Merino R.A."/>
            <person name="Moreno-Beltran M."/>
            <person name="Schlaefli M."/>
            <person name="Kirner P."/>
            <person name="Santos Kron A."/>
            <person name="Wolfe K.H."/>
            <person name="Piel J."/>
            <person name="Ahrens C.H."/>
            <person name="Henk D."/>
            <person name="Freimoser F.M."/>
        </authorList>
    </citation>
    <scope>NUCLEOTIDE SEQUENCE [LARGE SCALE GENOMIC DNA]</scope>
    <source>
        <strain evidence="3">APC 1.2</strain>
    </source>
</reference>
<evidence type="ECO:0000313" key="2">
    <source>
        <dbReference type="EMBL" id="QBM90947.1"/>
    </source>
</evidence>
<dbReference type="Proteomes" id="UP000292447">
    <property type="component" value="Chromosome VI"/>
</dbReference>
<proteinExistence type="predicted"/>
<feature type="region of interest" description="Disordered" evidence="1">
    <location>
        <begin position="1"/>
        <end position="31"/>
    </location>
</feature>
<name>A0A4P6XTK8_9ASCO</name>
<dbReference type="PANTHER" id="PTHR31975:SF1">
    <property type="entry name" value="BUD SITE SELECTION PROTEIN 7-RELATED"/>
    <property type="match status" value="1"/>
</dbReference>
<sequence>MSFELSTDRKQKGKHSFSNGHSGPESAPEGLALEHPTLPWIREPRFGSTLGNRAKAIKRLTNNLNLPGPLDLVHWGRHYGEKSSKFLQNPFEAENSVLHSKQEDGYVGYYHYVNGIDYSGGAKAVQKYVVHAIGLIEKEGAYFWLPSVDVNALGVYHDREMVVTLCAYNNLGRAEFRARFIVSVPKSRKLPVAVSVLYTIQSHVLHKLHNYSNKSIHEVGFSFWDELAALALARLCLSTDDVAHQLCGTVNMPDLVDSLDHLRNTISRTVSLLHKSHLSGQRPRYGHVTTCGADFVKTSKYRNHLIDALVRVVALDSTGKLSEIAISSIQQIYGHEYDFVVCRLLKADLSKNNDLRFLQLVHENLTRHGTPLCQNALLLLEQARFLLARKSYGVATQIAAQAVQLLPLDFDAWYTLALCYILDEQYSRALETINAFPLLFAQHEFAATDVDGVYDSFALAYIERAQRNKLLDLRTFEAFFPAPTTAGKSTPEMASMAALWHDQFHHQPQLRHPVCGPFYQTPLFLATSIEVSAVDPRIIKLAGPHATKLALAAQSAGTAWLLMADFDSKLTWGRTYDLLTHLVTIVGWDRVVHIKNATFRGVDREQTSDFVVDHAELAATDVKPWLQLLFLVIYEDLRVMVQMSSQDEERSALSWSMLGFIGWACKLNLKDSLSAIQTSLLDPSPAMGFDYHGTVKLLEIYNEFVLSDVCASTIDPLSSVYDGRHYTNKLIVQGTSPEMYAEFVRQLQRGHYSLENVLLSVTKLVSWNVRWYNYMPSALVTETLIKLCAKHDPLVVRLALQILMKNLVKKKAKTPASYTLRAMFAAPLQERTHHEFVESDTVMAYMARLLAWLELLADDDA</sequence>
<keyword evidence="3" id="KW-1185">Reference proteome</keyword>
<dbReference type="STRING" id="2163413.A0A4P6XTK8"/>
<gene>
    <name evidence="2" type="primary">MPUL0F05360</name>
    <name evidence="2" type="ORF">METSCH_F05360</name>
</gene>
<organism evidence="2 3">
    <name type="scientific">Metschnikowia aff. pulcherrima</name>
    <dbReference type="NCBI Taxonomy" id="2163413"/>
    <lineage>
        <taxon>Eukaryota</taxon>
        <taxon>Fungi</taxon>
        <taxon>Dikarya</taxon>
        <taxon>Ascomycota</taxon>
        <taxon>Saccharomycotina</taxon>
        <taxon>Pichiomycetes</taxon>
        <taxon>Metschnikowiaceae</taxon>
        <taxon>Metschnikowia</taxon>
    </lineage>
</organism>
<dbReference type="AlphaFoldDB" id="A0A4P6XTK8"/>
<dbReference type="GO" id="GO:0006893">
    <property type="term" value="P:Golgi to plasma membrane transport"/>
    <property type="evidence" value="ECO:0007669"/>
    <property type="project" value="TreeGrafter"/>
</dbReference>
<evidence type="ECO:0000256" key="1">
    <source>
        <dbReference type="SAM" id="MobiDB-lite"/>
    </source>
</evidence>
<protein>
    <submittedName>
        <fullName evidence="2">ChAPs Chs5p-Arf1p-binding protein</fullName>
    </submittedName>
</protein>
<dbReference type="Pfam" id="PF09295">
    <property type="entry name" value="ChAPs"/>
    <property type="match status" value="1"/>
</dbReference>
<dbReference type="EMBL" id="CP034461">
    <property type="protein sequence ID" value="QBM90947.1"/>
    <property type="molecule type" value="Genomic_DNA"/>
</dbReference>